<dbReference type="VEuPathDB" id="FungiDB:JI435_445170"/>
<keyword evidence="3" id="KW-1185">Reference proteome</keyword>
<dbReference type="OrthoDB" id="10578748at2759"/>
<name>A0A7U2NPV4_PHANO</name>
<accession>A0A7U2NPV4</accession>
<evidence type="ECO:0000256" key="1">
    <source>
        <dbReference type="SAM" id="SignalP"/>
    </source>
</evidence>
<evidence type="ECO:0000313" key="3">
    <source>
        <dbReference type="Proteomes" id="UP000663193"/>
    </source>
</evidence>
<sequence>MYITHILALTAFAFLSGAEPIPGDGVDCQKKPERCATPVASSVSTKQASSTVPLMSTTTYTTSFCSVTGSVPFTTKPAVWYEQSCTQIVHTTTTTDYSLQWGCETSTVTAAYTMDNKFAGRV</sequence>
<gene>
    <name evidence="2" type="ORF">JI435_445170</name>
</gene>
<dbReference type="Proteomes" id="UP000663193">
    <property type="component" value="Chromosome 19"/>
</dbReference>
<dbReference type="EMBL" id="CP069041">
    <property type="protein sequence ID" value="QRD06013.1"/>
    <property type="molecule type" value="Genomic_DNA"/>
</dbReference>
<evidence type="ECO:0008006" key="4">
    <source>
        <dbReference type="Google" id="ProtNLM"/>
    </source>
</evidence>
<organism evidence="2 3">
    <name type="scientific">Phaeosphaeria nodorum (strain SN15 / ATCC MYA-4574 / FGSC 10173)</name>
    <name type="common">Glume blotch fungus</name>
    <name type="synonym">Parastagonospora nodorum</name>
    <dbReference type="NCBI Taxonomy" id="321614"/>
    <lineage>
        <taxon>Eukaryota</taxon>
        <taxon>Fungi</taxon>
        <taxon>Dikarya</taxon>
        <taxon>Ascomycota</taxon>
        <taxon>Pezizomycotina</taxon>
        <taxon>Dothideomycetes</taxon>
        <taxon>Pleosporomycetidae</taxon>
        <taxon>Pleosporales</taxon>
        <taxon>Pleosporineae</taxon>
        <taxon>Phaeosphaeriaceae</taxon>
        <taxon>Parastagonospora</taxon>
    </lineage>
</organism>
<evidence type="ECO:0000313" key="2">
    <source>
        <dbReference type="EMBL" id="QRD06013.1"/>
    </source>
</evidence>
<dbReference type="AlphaFoldDB" id="A0A7U2NPV4"/>
<feature type="chain" id="PRO_5030739596" description="Ig-like domain-containing protein" evidence="1">
    <location>
        <begin position="19"/>
        <end position="122"/>
    </location>
</feature>
<proteinExistence type="predicted"/>
<protein>
    <recommendedName>
        <fullName evidence="4">Ig-like domain-containing protein</fullName>
    </recommendedName>
</protein>
<reference evidence="3" key="1">
    <citation type="journal article" date="2021" name="BMC Genomics">
        <title>Chromosome-level genome assembly and manually-curated proteome of model necrotroph Parastagonospora nodorum Sn15 reveals a genome-wide trove of candidate effector homologs, and redundancy of virulence-related functions within an accessory chromosome.</title>
        <authorList>
            <person name="Bertazzoni S."/>
            <person name="Jones D.A.B."/>
            <person name="Phan H.T."/>
            <person name="Tan K.-C."/>
            <person name="Hane J.K."/>
        </authorList>
    </citation>
    <scope>NUCLEOTIDE SEQUENCE [LARGE SCALE GENOMIC DNA]</scope>
    <source>
        <strain evidence="3">SN15 / ATCC MYA-4574 / FGSC 10173)</strain>
    </source>
</reference>
<feature type="signal peptide" evidence="1">
    <location>
        <begin position="1"/>
        <end position="18"/>
    </location>
</feature>
<keyword evidence="1" id="KW-0732">Signal</keyword>